<proteinExistence type="predicted"/>
<keyword evidence="4" id="KW-1185">Reference proteome</keyword>
<dbReference type="RefSeq" id="XP_010780464.1">
    <property type="nucleotide sequence ID" value="XM_010782162.1"/>
</dbReference>
<dbReference type="GO" id="GO:0005615">
    <property type="term" value="C:extracellular space"/>
    <property type="evidence" value="ECO:0007669"/>
    <property type="project" value="TreeGrafter"/>
</dbReference>
<dbReference type="OrthoDB" id="8936668at2759"/>
<dbReference type="PANTHER" id="PTHR11339">
    <property type="entry name" value="EXTRACELLULAR MATRIX GLYCOPROTEIN RELATED"/>
    <property type="match status" value="1"/>
</dbReference>
<feature type="domain" description="VWFD" evidence="3">
    <location>
        <begin position="1"/>
        <end position="96"/>
    </location>
</feature>
<name>A0A6I9NRL6_9TELE</name>
<protein>
    <submittedName>
        <fullName evidence="5">Otogelin-like</fullName>
    </submittedName>
</protein>
<dbReference type="Proteomes" id="UP000504611">
    <property type="component" value="Unplaced"/>
</dbReference>
<accession>A0A6I9NRL6</accession>
<evidence type="ECO:0000256" key="2">
    <source>
        <dbReference type="ARBA" id="ARBA00023180"/>
    </source>
</evidence>
<evidence type="ECO:0000313" key="5">
    <source>
        <dbReference type="RefSeq" id="XP_010780464.1"/>
    </source>
</evidence>
<organism evidence="4 5">
    <name type="scientific">Notothenia coriiceps</name>
    <name type="common">black rockcod</name>
    <dbReference type="NCBI Taxonomy" id="8208"/>
    <lineage>
        <taxon>Eukaryota</taxon>
        <taxon>Metazoa</taxon>
        <taxon>Chordata</taxon>
        <taxon>Craniata</taxon>
        <taxon>Vertebrata</taxon>
        <taxon>Euteleostomi</taxon>
        <taxon>Actinopterygii</taxon>
        <taxon>Neopterygii</taxon>
        <taxon>Teleostei</taxon>
        <taxon>Neoteleostei</taxon>
        <taxon>Acanthomorphata</taxon>
        <taxon>Eupercaria</taxon>
        <taxon>Perciformes</taxon>
        <taxon>Notothenioidei</taxon>
        <taxon>Nototheniidae</taxon>
        <taxon>Notothenia</taxon>
    </lineage>
</organism>
<gene>
    <name evidence="5" type="primary">LOC104954950</name>
</gene>
<dbReference type="KEGG" id="ncc:104954950"/>
<evidence type="ECO:0000259" key="3">
    <source>
        <dbReference type="PROSITE" id="PS51233"/>
    </source>
</evidence>
<reference evidence="5" key="1">
    <citation type="submission" date="2025-08" db="UniProtKB">
        <authorList>
            <consortium name="RefSeq"/>
        </authorList>
    </citation>
    <scope>IDENTIFICATION</scope>
    <source>
        <tissue evidence="5">Muscle</tissue>
    </source>
</reference>
<keyword evidence="1" id="KW-1015">Disulfide bond</keyword>
<dbReference type="GeneID" id="104954950"/>
<dbReference type="InterPro" id="IPR014853">
    <property type="entry name" value="VWF/SSPO/ZAN-like_Cys-rich_dom"/>
</dbReference>
<sequence>MHLQLPHHIHDLQLERISQYVLVTQQHGFTLAWEGRSGSVYIKLSPEFVGRTCGMCGNFNADVQDDLKTSYGVLTHEIELFGNSWVETEPHEAQCPMVPSGFSSPCDSVEAHVLLKVEEVCAMLLDPPFQSCHDFVSPLSYMASCSNDLC</sequence>
<feature type="non-terminal residue" evidence="5">
    <location>
        <position position="150"/>
    </location>
</feature>
<dbReference type="PROSITE" id="PS51233">
    <property type="entry name" value="VWFD"/>
    <property type="match status" value="1"/>
</dbReference>
<dbReference type="AlphaFoldDB" id="A0A6I9NRL6"/>
<dbReference type="GO" id="GO:0031012">
    <property type="term" value="C:extracellular matrix"/>
    <property type="evidence" value="ECO:0007669"/>
    <property type="project" value="TreeGrafter"/>
</dbReference>
<keyword evidence="2" id="KW-0325">Glycoprotein</keyword>
<evidence type="ECO:0000256" key="1">
    <source>
        <dbReference type="ARBA" id="ARBA00023157"/>
    </source>
</evidence>
<dbReference type="Pfam" id="PF08742">
    <property type="entry name" value="C8"/>
    <property type="match status" value="1"/>
</dbReference>
<dbReference type="InterPro" id="IPR001846">
    <property type="entry name" value="VWF_type-D"/>
</dbReference>
<evidence type="ECO:0000313" key="4">
    <source>
        <dbReference type="Proteomes" id="UP000504611"/>
    </source>
</evidence>
<dbReference type="PANTHER" id="PTHR11339:SF386">
    <property type="entry name" value="HEMOLECTIN, ISOFORM A"/>
    <property type="match status" value="1"/>
</dbReference>
<dbReference type="Pfam" id="PF00094">
    <property type="entry name" value="VWD"/>
    <property type="match status" value="1"/>
</dbReference>
<dbReference type="InterPro" id="IPR050780">
    <property type="entry name" value="Mucin_vWF_Thrombospondin_sf"/>
</dbReference>